<keyword evidence="4" id="KW-1185">Reference proteome</keyword>
<dbReference type="AlphaFoldDB" id="A0A6A6JN61"/>
<evidence type="ECO:0000313" key="4">
    <source>
        <dbReference type="Proteomes" id="UP000800097"/>
    </source>
</evidence>
<sequence length="561" mass="56837">MSSTHQKRRSNALPFLCRTLCIWAICAQTGATLPQAATNSGASPDSTSTELALVPQLSPTNLISSQRPPGLIPSQNPPGLIPSQRPPGLIPSQVPAESISSELVSVAIPSQVPSGIIASQSPPDIIPSQSPTAIISTQEPGLIPSKAPSGLIPSGLIPSGTPQSGIIPSQSGIIPTLIATSAVGTASGAPNVSLTPMPSWSTDEPLRPIPAPTTAPGDPNGHHEIPEPGFSITGPCRGCSPVIEITATGFDDVPPSPIAEHEGPSSPLGPAEPPKATITIGPSPIIVSQEPTGSNFIIDKSTTVTPGQTITLDKTPVVIQTSAGRTEVIVVAPTGTNTIPLTPSNPEPFRQIITDRPLLSPITIGTRTITANPASQYVLDGQTLLPGGPALTVDGTTLSLLPSATAIVVNDVTSTLSQIYGAVFTTTAAPLLTLNNEIYTANRAGYFVLAPGTTLIPGGPAVTISGTTISLVPKGTAAIIQGSTSFIEPVTTVVTLTRGGGNYVGSGNVVTSIIPANPPQSTSKRGAAGTVSVPMSAGTEGWLEGLLLLVMMGFGGLAAWL</sequence>
<name>A0A6A6JN61_WESOR</name>
<keyword evidence="2" id="KW-0732">Signal</keyword>
<proteinExistence type="predicted"/>
<feature type="region of interest" description="Disordered" evidence="1">
    <location>
        <begin position="252"/>
        <end position="275"/>
    </location>
</feature>
<feature type="compositionally biased region" description="Pro residues" evidence="1">
    <location>
        <begin position="75"/>
        <end position="89"/>
    </location>
</feature>
<dbReference type="EMBL" id="ML986490">
    <property type="protein sequence ID" value="KAF2277684.1"/>
    <property type="molecule type" value="Genomic_DNA"/>
</dbReference>
<evidence type="ECO:0000256" key="1">
    <source>
        <dbReference type="SAM" id="MobiDB-lite"/>
    </source>
</evidence>
<dbReference type="OrthoDB" id="3642826at2759"/>
<evidence type="ECO:0000313" key="3">
    <source>
        <dbReference type="EMBL" id="KAF2277684.1"/>
    </source>
</evidence>
<feature type="signal peptide" evidence="2">
    <location>
        <begin position="1"/>
        <end position="31"/>
    </location>
</feature>
<evidence type="ECO:0000256" key="2">
    <source>
        <dbReference type="SAM" id="SignalP"/>
    </source>
</evidence>
<accession>A0A6A6JN61</accession>
<feature type="region of interest" description="Disordered" evidence="1">
    <location>
        <begin position="207"/>
        <end position="227"/>
    </location>
</feature>
<dbReference type="Proteomes" id="UP000800097">
    <property type="component" value="Unassembled WGS sequence"/>
</dbReference>
<feature type="region of interest" description="Disordered" evidence="1">
    <location>
        <begin position="63"/>
        <end position="93"/>
    </location>
</feature>
<protein>
    <submittedName>
        <fullName evidence="3">Uncharacterized protein</fullName>
    </submittedName>
</protein>
<organism evidence="3 4">
    <name type="scientific">Westerdykella ornata</name>
    <dbReference type="NCBI Taxonomy" id="318751"/>
    <lineage>
        <taxon>Eukaryota</taxon>
        <taxon>Fungi</taxon>
        <taxon>Dikarya</taxon>
        <taxon>Ascomycota</taxon>
        <taxon>Pezizomycotina</taxon>
        <taxon>Dothideomycetes</taxon>
        <taxon>Pleosporomycetidae</taxon>
        <taxon>Pleosporales</taxon>
        <taxon>Sporormiaceae</taxon>
        <taxon>Westerdykella</taxon>
    </lineage>
</organism>
<feature type="chain" id="PRO_5025362510" evidence="2">
    <location>
        <begin position="32"/>
        <end position="561"/>
    </location>
</feature>
<dbReference type="RefSeq" id="XP_033655223.1">
    <property type="nucleotide sequence ID" value="XM_033794537.1"/>
</dbReference>
<reference evidence="3" key="1">
    <citation type="journal article" date="2020" name="Stud. Mycol.">
        <title>101 Dothideomycetes genomes: a test case for predicting lifestyles and emergence of pathogens.</title>
        <authorList>
            <person name="Haridas S."/>
            <person name="Albert R."/>
            <person name="Binder M."/>
            <person name="Bloem J."/>
            <person name="Labutti K."/>
            <person name="Salamov A."/>
            <person name="Andreopoulos B."/>
            <person name="Baker S."/>
            <person name="Barry K."/>
            <person name="Bills G."/>
            <person name="Bluhm B."/>
            <person name="Cannon C."/>
            <person name="Castanera R."/>
            <person name="Culley D."/>
            <person name="Daum C."/>
            <person name="Ezra D."/>
            <person name="Gonzalez J."/>
            <person name="Henrissat B."/>
            <person name="Kuo A."/>
            <person name="Liang C."/>
            <person name="Lipzen A."/>
            <person name="Lutzoni F."/>
            <person name="Magnuson J."/>
            <person name="Mondo S."/>
            <person name="Nolan M."/>
            <person name="Ohm R."/>
            <person name="Pangilinan J."/>
            <person name="Park H.-J."/>
            <person name="Ramirez L."/>
            <person name="Alfaro M."/>
            <person name="Sun H."/>
            <person name="Tritt A."/>
            <person name="Yoshinaga Y."/>
            <person name="Zwiers L.-H."/>
            <person name="Turgeon B."/>
            <person name="Goodwin S."/>
            <person name="Spatafora J."/>
            <person name="Crous P."/>
            <person name="Grigoriev I."/>
        </authorList>
    </citation>
    <scope>NUCLEOTIDE SEQUENCE</scope>
    <source>
        <strain evidence="3">CBS 379.55</strain>
    </source>
</reference>
<dbReference type="GeneID" id="54547712"/>
<gene>
    <name evidence="3" type="ORF">EI97DRAFT_301473</name>
</gene>